<reference evidence="3" key="1">
    <citation type="submission" date="2016-10" db="EMBL/GenBank/DDBJ databases">
        <authorList>
            <person name="Varghese N."/>
        </authorList>
    </citation>
    <scope>NUCLEOTIDE SEQUENCE [LARGE SCALE GENOMIC DNA]</scope>
    <source>
        <strain evidence="3">HL 19</strain>
    </source>
</reference>
<feature type="region of interest" description="Disordered" evidence="1">
    <location>
        <begin position="70"/>
        <end position="92"/>
    </location>
</feature>
<accession>A0A0P9GHG4</accession>
<dbReference type="RefSeq" id="WP_054966438.1">
    <property type="nucleotide sequence ID" value="NZ_FMUN01000002.1"/>
</dbReference>
<name>A0A0P9GHG4_9GAMM</name>
<evidence type="ECO:0000256" key="1">
    <source>
        <dbReference type="SAM" id="MobiDB-lite"/>
    </source>
</evidence>
<evidence type="ECO:0000313" key="3">
    <source>
        <dbReference type="Proteomes" id="UP000183104"/>
    </source>
</evidence>
<sequence length="92" mass="10473">MSRGQGQWDHQQWAEHLREVRSALKKRDAIDRNLEGAATYGSAEEALRERSAWAARAKAHLRRMAVLAEAAPDPDNARGVVGRLDRWRARSR</sequence>
<evidence type="ECO:0000313" key="2">
    <source>
        <dbReference type="EMBL" id="SCY02421.1"/>
    </source>
</evidence>
<proteinExistence type="predicted"/>
<dbReference type="AlphaFoldDB" id="A0A0P9GHG4"/>
<keyword evidence="3" id="KW-1185">Reference proteome</keyword>
<dbReference type="STRING" id="381306.AN478_09795"/>
<feature type="compositionally biased region" description="Basic and acidic residues" evidence="1">
    <location>
        <begin position="83"/>
        <end position="92"/>
    </location>
</feature>
<dbReference type="Proteomes" id="UP000183104">
    <property type="component" value="Unassembled WGS sequence"/>
</dbReference>
<dbReference type="EMBL" id="FMUN01000002">
    <property type="protein sequence ID" value="SCY02421.1"/>
    <property type="molecule type" value="Genomic_DNA"/>
</dbReference>
<gene>
    <name evidence="2" type="ORF">SAMN05661077_1079</name>
</gene>
<organism evidence="2 3">
    <name type="scientific">Thiohalorhabdus denitrificans</name>
    <dbReference type="NCBI Taxonomy" id="381306"/>
    <lineage>
        <taxon>Bacteria</taxon>
        <taxon>Pseudomonadati</taxon>
        <taxon>Pseudomonadota</taxon>
        <taxon>Gammaproteobacteria</taxon>
        <taxon>Thiohalorhabdales</taxon>
        <taxon>Thiohalorhabdaceae</taxon>
        <taxon>Thiohalorhabdus</taxon>
    </lineage>
</organism>
<protein>
    <submittedName>
        <fullName evidence="2">Uncharacterized protein</fullName>
    </submittedName>
</protein>